<keyword evidence="11" id="KW-1185">Reference proteome</keyword>
<evidence type="ECO:0000313" key="11">
    <source>
        <dbReference type="Proteomes" id="UP000294535"/>
    </source>
</evidence>
<name>A0A4R6T6M4_9BACT</name>
<dbReference type="GO" id="GO:0009307">
    <property type="term" value="P:DNA restriction-modification system"/>
    <property type="evidence" value="ECO:0007669"/>
    <property type="project" value="UniProtKB-KW"/>
</dbReference>
<dbReference type="InterPro" id="IPR051537">
    <property type="entry name" value="DNA_Adenine_Mtase"/>
</dbReference>
<dbReference type="EC" id="2.1.1.72" evidence="2"/>
<comment type="similarity">
    <text evidence="1">Belongs to the N(4)/N(6)-methyltransferase family.</text>
</comment>
<dbReference type="PRINTS" id="PR00507">
    <property type="entry name" value="N12N6MTFRASE"/>
</dbReference>
<dbReference type="PROSITE" id="PS00092">
    <property type="entry name" value="N6_MTASE"/>
    <property type="match status" value="1"/>
</dbReference>
<dbReference type="InterPro" id="IPR002052">
    <property type="entry name" value="DNA_methylase_N6_adenine_CS"/>
</dbReference>
<keyword evidence="3" id="KW-0489">Methyltransferase</keyword>
<evidence type="ECO:0000256" key="3">
    <source>
        <dbReference type="ARBA" id="ARBA00022603"/>
    </source>
</evidence>
<keyword evidence="5" id="KW-0949">S-adenosyl-L-methionine</keyword>
<dbReference type="InterPro" id="IPR029063">
    <property type="entry name" value="SAM-dependent_MTases_sf"/>
</dbReference>
<dbReference type="Proteomes" id="UP000294535">
    <property type="component" value="Unassembled WGS sequence"/>
</dbReference>
<gene>
    <name evidence="10" type="ORF">DFQ04_0049</name>
</gene>
<dbReference type="OrthoDB" id="9814572at2"/>
<dbReference type="Gene3D" id="1.20.1260.30">
    <property type="match status" value="1"/>
</dbReference>
<dbReference type="Pfam" id="PF12161">
    <property type="entry name" value="HsdM_N"/>
    <property type="match status" value="1"/>
</dbReference>
<keyword evidence="6" id="KW-0680">Restriction system</keyword>
<reference evidence="10 11" key="1">
    <citation type="submission" date="2019-03" db="EMBL/GenBank/DDBJ databases">
        <title>Genomic Encyclopedia of Type Strains, Phase III (KMG-III): the genomes of soil and plant-associated and newly described type strains.</title>
        <authorList>
            <person name="Whitman W."/>
        </authorList>
    </citation>
    <scope>NUCLEOTIDE SEQUENCE [LARGE SCALE GENOMIC DNA]</scope>
    <source>
        <strain evidence="10 11">CECT 8446</strain>
    </source>
</reference>
<dbReference type="InterPro" id="IPR003356">
    <property type="entry name" value="DNA_methylase_A-5"/>
</dbReference>
<dbReference type="GO" id="GO:0032259">
    <property type="term" value="P:methylation"/>
    <property type="evidence" value="ECO:0007669"/>
    <property type="project" value="UniProtKB-KW"/>
</dbReference>
<evidence type="ECO:0000259" key="9">
    <source>
        <dbReference type="Pfam" id="PF12161"/>
    </source>
</evidence>
<proteinExistence type="inferred from homology"/>
<evidence type="ECO:0000256" key="7">
    <source>
        <dbReference type="ARBA" id="ARBA00047942"/>
    </source>
</evidence>
<feature type="domain" description="N6 adenine-specific DNA methyltransferase N-terminal" evidence="9">
    <location>
        <begin position="6"/>
        <end position="110"/>
    </location>
</feature>
<dbReference type="EMBL" id="SNYF01000005">
    <property type="protein sequence ID" value="TDQ18251.1"/>
    <property type="molecule type" value="Genomic_DNA"/>
</dbReference>
<evidence type="ECO:0000313" key="10">
    <source>
        <dbReference type="EMBL" id="TDQ18251.1"/>
    </source>
</evidence>
<dbReference type="RefSeq" id="WP_133551510.1">
    <property type="nucleotide sequence ID" value="NZ_SNYF01000005.1"/>
</dbReference>
<dbReference type="GO" id="GO:0009007">
    <property type="term" value="F:site-specific DNA-methyltransferase (adenine-specific) activity"/>
    <property type="evidence" value="ECO:0007669"/>
    <property type="project" value="UniProtKB-EC"/>
</dbReference>
<sequence length="487" mass="55649">MSAEQIAKKLWELCNVLRDDGVTYHQYLNELTYILFLRLSEVKKFDQDIPEQYRWTKLKEIKDNKELFDTYRDLLANLGTMSTNESITEIYTNASTTLRKPVNLRTLITNIDQIDWFEDEEQDKIASIYEELLEKNAGEKKSGAGQYFTPRPLINVMVELLAPKVGERWNDPAAGTFGFMIAADEYLKRKTDDYYTLSQKERDFQVNEAFSGCELVQDAHRLALMNAKLHGLESRIAMGDTLTDLGKSFKNFDGVLANPPFGTKQGGERPTRDDFTIKTSNKQLNFLMHIYRSLRKDTGTARAAVVLPDNVLFEDGDGQKIRRDLMDKCDLHTILRLPTGIFYAAGVKTNVLFFTRGKKETENTKRVWFYDMRTNAPSYGKRTPFIREAFADFVKAYTGGIALDQVKDAYEGEINEEKRKAVQDPRWQVFTREQIAAKNDSLDIGLIEDESISKNADLGDPIDIAKAAAQELEEIKKELDQIIGLLG</sequence>
<evidence type="ECO:0000256" key="5">
    <source>
        <dbReference type="ARBA" id="ARBA00022691"/>
    </source>
</evidence>
<dbReference type="GO" id="GO:0008170">
    <property type="term" value="F:N-methyltransferase activity"/>
    <property type="evidence" value="ECO:0007669"/>
    <property type="project" value="InterPro"/>
</dbReference>
<evidence type="ECO:0000259" key="8">
    <source>
        <dbReference type="Pfam" id="PF02384"/>
    </source>
</evidence>
<dbReference type="SUPFAM" id="SSF53335">
    <property type="entry name" value="S-adenosyl-L-methionine-dependent methyltransferases"/>
    <property type="match status" value="1"/>
</dbReference>
<dbReference type="PANTHER" id="PTHR42933:SF4">
    <property type="entry name" value="TYPE I RESTRICTION ENZYME ECOKI METHYLASE SUBUNIT"/>
    <property type="match status" value="1"/>
</dbReference>
<evidence type="ECO:0000256" key="6">
    <source>
        <dbReference type="ARBA" id="ARBA00022747"/>
    </source>
</evidence>
<dbReference type="AlphaFoldDB" id="A0A4R6T6M4"/>
<comment type="caution">
    <text evidence="10">The sequence shown here is derived from an EMBL/GenBank/DDBJ whole genome shotgun (WGS) entry which is preliminary data.</text>
</comment>
<dbReference type="Gene3D" id="3.40.50.150">
    <property type="entry name" value="Vaccinia Virus protein VP39"/>
    <property type="match status" value="1"/>
</dbReference>
<protein>
    <recommendedName>
        <fullName evidence="2">site-specific DNA-methyltransferase (adenine-specific)</fullName>
        <ecNumber evidence="2">2.1.1.72</ecNumber>
    </recommendedName>
</protein>
<dbReference type="PANTHER" id="PTHR42933">
    <property type="entry name" value="SLR6095 PROTEIN"/>
    <property type="match status" value="1"/>
</dbReference>
<organism evidence="10 11">
    <name type="scientific">Algoriphagus boseongensis</name>
    <dbReference type="NCBI Taxonomy" id="1442587"/>
    <lineage>
        <taxon>Bacteria</taxon>
        <taxon>Pseudomonadati</taxon>
        <taxon>Bacteroidota</taxon>
        <taxon>Cytophagia</taxon>
        <taxon>Cytophagales</taxon>
        <taxon>Cyclobacteriaceae</taxon>
        <taxon>Algoriphagus</taxon>
    </lineage>
</organism>
<evidence type="ECO:0000256" key="2">
    <source>
        <dbReference type="ARBA" id="ARBA00011900"/>
    </source>
</evidence>
<keyword evidence="4" id="KW-0808">Transferase</keyword>
<evidence type="ECO:0000256" key="4">
    <source>
        <dbReference type="ARBA" id="ARBA00022679"/>
    </source>
</evidence>
<feature type="domain" description="DNA methylase adenine-specific" evidence="8">
    <location>
        <begin position="121"/>
        <end position="400"/>
    </location>
</feature>
<dbReference type="GO" id="GO:0003677">
    <property type="term" value="F:DNA binding"/>
    <property type="evidence" value="ECO:0007669"/>
    <property type="project" value="InterPro"/>
</dbReference>
<dbReference type="InterPro" id="IPR038333">
    <property type="entry name" value="T1MK-like_N_sf"/>
</dbReference>
<accession>A0A4R6T6M4</accession>
<dbReference type="Pfam" id="PF02384">
    <property type="entry name" value="N6_Mtase"/>
    <property type="match status" value="1"/>
</dbReference>
<evidence type="ECO:0000256" key="1">
    <source>
        <dbReference type="ARBA" id="ARBA00006594"/>
    </source>
</evidence>
<dbReference type="InterPro" id="IPR022749">
    <property type="entry name" value="D12N6_MeTrfase_N"/>
</dbReference>
<comment type="catalytic activity">
    <reaction evidence="7">
        <text>a 2'-deoxyadenosine in DNA + S-adenosyl-L-methionine = an N(6)-methyl-2'-deoxyadenosine in DNA + S-adenosyl-L-homocysteine + H(+)</text>
        <dbReference type="Rhea" id="RHEA:15197"/>
        <dbReference type="Rhea" id="RHEA-COMP:12418"/>
        <dbReference type="Rhea" id="RHEA-COMP:12419"/>
        <dbReference type="ChEBI" id="CHEBI:15378"/>
        <dbReference type="ChEBI" id="CHEBI:57856"/>
        <dbReference type="ChEBI" id="CHEBI:59789"/>
        <dbReference type="ChEBI" id="CHEBI:90615"/>
        <dbReference type="ChEBI" id="CHEBI:90616"/>
        <dbReference type="EC" id="2.1.1.72"/>
    </reaction>
</comment>